<sequence length="69" mass="7001">MRISRPVIASVVALGAMSAAGFAAGAVEDPEVAPPVVETAELPHSTINPNAVRSDTEQPDDAQPGAPRP</sequence>
<accession>A0ABV9PR16</accession>
<reference evidence="4" key="1">
    <citation type="journal article" date="2019" name="Int. J. Syst. Evol. Microbiol.">
        <title>The Global Catalogue of Microorganisms (GCM) 10K type strain sequencing project: providing services to taxonomists for standard genome sequencing and annotation.</title>
        <authorList>
            <consortium name="The Broad Institute Genomics Platform"/>
            <consortium name="The Broad Institute Genome Sequencing Center for Infectious Disease"/>
            <person name="Wu L."/>
            <person name="Ma J."/>
        </authorList>
    </citation>
    <scope>NUCLEOTIDE SEQUENCE [LARGE SCALE GENOMIC DNA]</scope>
    <source>
        <strain evidence="4">JCM 11882</strain>
    </source>
</reference>
<keyword evidence="2" id="KW-0732">Signal</keyword>
<gene>
    <name evidence="3" type="ORF">ACFO7U_03925</name>
</gene>
<dbReference type="EMBL" id="JBHSHP010000008">
    <property type="protein sequence ID" value="MFC4753928.1"/>
    <property type="molecule type" value="Genomic_DNA"/>
</dbReference>
<feature type="chain" id="PRO_5047264460" evidence="2">
    <location>
        <begin position="24"/>
        <end position="69"/>
    </location>
</feature>
<evidence type="ECO:0000256" key="2">
    <source>
        <dbReference type="SAM" id="SignalP"/>
    </source>
</evidence>
<comment type="caution">
    <text evidence="3">The sequence shown here is derived from an EMBL/GenBank/DDBJ whole genome shotgun (WGS) entry which is preliminary data.</text>
</comment>
<feature type="region of interest" description="Disordered" evidence="1">
    <location>
        <begin position="40"/>
        <end position="69"/>
    </location>
</feature>
<evidence type="ECO:0000256" key="1">
    <source>
        <dbReference type="SAM" id="MobiDB-lite"/>
    </source>
</evidence>
<evidence type="ECO:0000313" key="3">
    <source>
        <dbReference type="EMBL" id="MFC4753928.1"/>
    </source>
</evidence>
<feature type="signal peptide" evidence="2">
    <location>
        <begin position="1"/>
        <end position="23"/>
    </location>
</feature>
<organism evidence="3 4">
    <name type="scientific">Dietzia aurantiaca</name>
    <dbReference type="NCBI Taxonomy" id="983873"/>
    <lineage>
        <taxon>Bacteria</taxon>
        <taxon>Bacillati</taxon>
        <taxon>Actinomycetota</taxon>
        <taxon>Actinomycetes</taxon>
        <taxon>Mycobacteriales</taxon>
        <taxon>Dietziaceae</taxon>
        <taxon>Dietzia</taxon>
    </lineage>
</organism>
<name>A0ABV9PR16_9ACTN</name>
<evidence type="ECO:0000313" key="4">
    <source>
        <dbReference type="Proteomes" id="UP001595836"/>
    </source>
</evidence>
<dbReference type="RefSeq" id="WP_344988579.1">
    <property type="nucleotide sequence ID" value="NZ_BAABCD010000005.1"/>
</dbReference>
<keyword evidence="4" id="KW-1185">Reference proteome</keyword>
<dbReference type="Proteomes" id="UP001595836">
    <property type="component" value="Unassembled WGS sequence"/>
</dbReference>
<proteinExistence type="predicted"/>
<protein>
    <submittedName>
        <fullName evidence="3">Uncharacterized protein</fullName>
    </submittedName>
</protein>